<protein>
    <submittedName>
        <fullName evidence="2">Sulfotransferase</fullName>
    </submittedName>
</protein>
<name>A0AA41YM21_9PROT</name>
<organism evidence="2 3">
    <name type="scientific">Limobrevibacterium gyesilva</name>
    <dbReference type="NCBI Taxonomy" id="2991712"/>
    <lineage>
        <taxon>Bacteria</taxon>
        <taxon>Pseudomonadati</taxon>
        <taxon>Pseudomonadota</taxon>
        <taxon>Alphaproteobacteria</taxon>
        <taxon>Acetobacterales</taxon>
        <taxon>Acetobacteraceae</taxon>
        <taxon>Limobrevibacterium</taxon>
    </lineage>
</organism>
<keyword evidence="3" id="KW-1185">Reference proteome</keyword>
<dbReference type="InterPro" id="IPR027417">
    <property type="entry name" value="P-loop_NTPase"/>
</dbReference>
<dbReference type="AlphaFoldDB" id="A0AA41YM21"/>
<comment type="caution">
    <text evidence="2">The sequence shown here is derived from an EMBL/GenBank/DDBJ whole genome shotgun (WGS) entry which is preliminary data.</text>
</comment>
<dbReference type="Pfam" id="PF13432">
    <property type="entry name" value="TPR_16"/>
    <property type="match status" value="1"/>
</dbReference>
<evidence type="ECO:0000313" key="2">
    <source>
        <dbReference type="EMBL" id="MCW3474802.1"/>
    </source>
</evidence>
<gene>
    <name evidence="2" type="ORF">OL599_09415</name>
</gene>
<dbReference type="Gene3D" id="1.25.40.10">
    <property type="entry name" value="Tetratricopeptide repeat domain"/>
    <property type="match status" value="1"/>
</dbReference>
<sequence>MNDSAPALCACGSGLRPASCCRMDAAKLLPPDATRHLVPLIERAIQAYHTGAIAAAERLCIEVLESAPDRVGALRVLYDIRKAQGQSRAAEALIRRVVALDPNDLAATNELALILLSRGDLAEAELHARNAVRIAPESGQAHNLMGMILTEAQRPAVGEYHYRRVLELSEGRDPILLANLAWNLKTQGRMQEARALYKESVAAAPAIRQTLLGWARLEEADRDFTAASDVLDRMERLFPDDAGVRISRAVLLGRMRRYPEALAVLDAMAARSQNGMLGPDELLEKGRLLDQMGHFEDAFAAFTEGKRLARALSGNQYLDQQAGQLIDRLRGFFTAGRLRLLPRATVRTDVPQPVFILGFPRSGTTLVEQTVSAHSRICAGDELPLINDIANLMPRMLGSPLNYPEALSELWMGDQRDGLDNLRDHYLQKVRQMGVFSPGADWFTDKMPLNEMHLGLIALIFPQAPLIHVVRHPLDIMVSAMSNHFTHGFYCAYALETAATHYLRVMELVQHYRAEMALRYLPIRYEDMIDDQEGSVRTLLAFIGAEFEPGCLSFHENRRYARTASYAQVTEKLYDRSRFRYRHYLKHLAPVIPILQPVIERLGYGIDGDGG</sequence>
<dbReference type="InterPro" id="IPR026634">
    <property type="entry name" value="TPST-like"/>
</dbReference>
<dbReference type="InterPro" id="IPR019734">
    <property type="entry name" value="TPR_rpt"/>
</dbReference>
<dbReference type="SUPFAM" id="SSF48452">
    <property type="entry name" value="TPR-like"/>
    <property type="match status" value="2"/>
</dbReference>
<dbReference type="PANTHER" id="PTHR12788">
    <property type="entry name" value="PROTEIN-TYROSINE SULFOTRANSFERASE 2"/>
    <property type="match status" value="1"/>
</dbReference>
<dbReference type="GO" id="GO:0008476">
    <property type="term" value="F:protein-tyrosine sulfotransferase activity"/>
    <property type="evidence" value="ECO:0007669"/>
    <property type="project" value="InterPro"/>
</dbReference>
<dbReference type="Pfam" id="PF13469">
    <property type="entry name" value="Sulfotransfer_3"/>
    <property type="match status" value="1"/>
</dbReference>
<evidence type="ECO:0000256" key="1">
    <source>
        <dbReference type="ARBA" id="ARBA00022679"/>
    </source>
</evidence>
<dbReference type="SMART" id="SM00028">
    <property type="entry name" value="TPR"/>
    <property type="match status" value="6"/>
</dbReference>
<evidence type="ECO:0000313" key="3">
    <source>
        <dbReference type="Proteomes" id="UP001165679"/>
    </source>
</evidence>
<keyword evidence="1" id="KW-0808">Transferase</keyword>
<dbReference type="Proteomes" id="UP001165679">
    <property type="component" value="Unassembled WGS sequence"/>
</dbReference>
<reference evidence="2" key="1">
    <citation type="submission" date="2022-09" db="EMBL/GenBank/DDBJ databases">
        <title>Rhodovastum sp. nov. RN2-1 isolated from soil in Seongnam, South Korea.</title>
        <authorList>
            <person name="Le N.T."/>
        </authorList>
    </citation>
    <scope>NUCLEOTIDE SEQUENCE</scope>
    <source>
        <strain evidence="2">RN2-1</strain>
    </source>
</reference>
<dbReference type="Gene3D" id="3.40.50.300">
    <property type="entry name" value="P-loop containing nucleotide triphosphate hydrolases"/>
    <property type="match status" value="1"/>
</dbReference>
<dbReference type="InterPro" id="IPR011990">
    <property type="entry name" value="TPR-like_helical_dom_sf"/>
</dbReference>
<dbReference type="RefSeq" id="WP_264713456.1">
    <property type="nucleotide sequence ID" value="NZ_JAPDNT010000005.1"/>
</dbReference>
<reference evidence="2" key="2">
    <citation type="submission" date="2022-10" db="EMBL/GenBank/DDBJ databases">
        <authorList>
            <person name="Trinh H.N."/>
        </authorList>
    </citation>
    <scope>NUCLEOTIDE SEQUENCE</scope>
    <source>
        <strain evidence="2">RN2-1</strain>
    </source>
</reference>
<accession>A0AA41YM21</accession>
<dbReference type="PANTHER" id="PTHR12788:SF10">
    <property type="entry name" value="PROTEIN-TYROSINE SULFOTRANSFERASE"/>
    <property type="match status" value="1"/>
</dbReference>
<dbReference type="SUPFAM" id="SSF52540">
    <property type="entry name" value="P-loop containing nucleoside triphosphate hydrolases"/>
    <property type="match status" value="1"/>
</dbReference>
<dbReference type="EMBL" id="JAPDNT010000005">
    <property type="protein sequence ID" value="MCW3474802.1"/>
    <property type="molecule type" value="Genomic_DNA"/>
</dbReference>
<proteinExistence type="predicted"/>